<dbReference type="HOGENOM" id="CLU_105134_0_0_1"/>
<dbReference type="CDD" id="cd23507">
    <property type="entry name" value="hydrophobin_I"/>
    <property type="match status" value="1"/>
</dbReference>
<sequence>MYFRASALLFPICALASLAAAVPGAIDARGGSGVCYGDYLCCQTIYPANEVSAQEIQNLYSVIINPIIGPYFATECAGFTGNCNANVLCCTNSIERGLVYDGCSKYVE</sequence>
<dbReference type="EMBL" id="KN832005">
    <property type="protein sequence ID" value="KIN99437.1"/>
    <property type="molecule type" value="Genomic_DNA"/>
</dbReference>
<feature type="chain" id="PRO_5002166033" description="Hydrophobin" evidence="1">
    <location>
        <begin position="22"/>
        <end position="108"/>
    </location>
</feature>
<evidence type="ECO:0000313" key="3">
    <source>
        <dbReference type="Proteomes" id="UP000054217"/>
    </source>
</evidence>
<feature type="signal peptide" evidence="1">
    <location>
        <begin position="1"/>
        <end position="21"/>
    </location>
</feature>
<reference evidence="3" key="2">
    <citation type="submission" date="2015-01" db="EMBL/GenBank/DDBJ databases">
        <title>Evolutionary Origins and Diversification of the Mycorrhizal Mutualists.</title>
        <authorList>
            <consortium name="DOE Joint Genome Institute"/>
            <consortium name="Mycorrhizal Genomics Consortium"/>
            <person name="Kohler A."/>
            <person name="Kuo A."/>
            <person name="Nagy L.G."/>
            <person name="Floudas D."/>
            <person name="Copeland A."/>
            <person name="Barry K.W."/>
            <person name="Cichocki N."/>
            <person name="Veneault-Fourrey C."/>
            <person name="LaButti K."/>
            <person name="Lindquist E.A."/>
            <person name="Lipzen A."/>
            <person name="Lundell T."/>
            <person name="Morin E."/>
            <person name="Murat C."/>
            <person name="Riley R."/>
            <person name="Ohm R."/>
            <person name="Sun H."/>
            <person name="Tunlid A."/>
            <person name="Henrissat B."/>
            <person name="Grigoriev I.V."/>
            <person name="Hibbett D.S."/>
            <person name="Martin F."/>
        </authorList>
    </citation>
    <scope>NUCLEOTIDE SEQUENCE [LARGE SCALE GENOMIC DNA]</scope>
    <source>
        <strain evidence="3">Marx 270</strain>
    </source>
</reference>
<accession>A0A0C3IR88</accession>
<dbReference type="InParanoid" id="A0A0C3IR88"/>
<proteinExistence type="predicted"/>
<name>A0A0C3IR88_PISTI</name>
<dbReference type="Proteomes" id="UP000054217">
    <property type="component" value="Unassembled WGS sequence"/>
</dbReference>
<evidence type="ECO:0000256" key="1">
    <source>
        <dbReference type="SAM" id="SignalP"/>
    </source>
</evidence>
<gene>
    <name evidence="2" type="ORF">M404DRAFT_1004700</name>
</gene>
<keyword evidence="3" id="KW-1185">Reference proteome</keyword>
<keyword evidence="1" id="KW-0732">Signal</keyword>
<evidence type="ECO:0008006" key="4">
    <source>
        <dbReference type="Google" id="ProtNLM"/>
    </source>
</evidence>
<dbReference type="AlphaFoldDB" id="A0A0C3IR88"/>
<organism evidence="2 3">
    <name type="scientific">Pisolithus tinctorius Marx 270</name>
    <dbReference type="NCBI Taxonomy" id="870435"/>
    <lineage>
        <taxon>Eukaryota</taxon>
        <taxon>Fungi</taxon>
        <taxon>Dikarya</taxon>
        <taxon>Basidiomycota</taxon>
        <taxon>Agaricomycotina</taxon>
        <taxon>Agaricomycetes</taxon>
        <taxon>Agaricomycetidae</taxon>
        <taxon>Boletales</taxon>
        <taxon>Sclerodermatineae</taxon>
        <taxon>Pisolithaceae</taxon>
        <taxon>Pisolithus</taxon>
    </lineage>
</organism>
<reference evidence="2 3" key="1">
    <citation type="submission" date="2014-04" db="EMBL/GenBank/DDBJ databases">
        <authorList>
            <consortium name="DOE Joint Genome Institute"/>
            <person name="Kuo A."/>
            <person name="Kohler A."/>
            <person name="Costa M.D."/>
            <person name="Nagy L.G."/>
            <person name="Floudas D."/>
            <person name="Copeland A."/>
            <person name="Barry K.W."/>
            <person name="Cichocki N."/>
            <person name="Veneault-Fourrey C."/>
            <person name="LaButti K."/>
            <person name="Lindquist E.A."/>
            <person name="Lipzen A."/>
            <person name="Lundell T."/>
            <person name="Morin E."/>
            <person name="Murat C."/>
            <person name="Sun H."/>
            <person name="Tunlid A."/>
            <person name="Henrissat B."/>
            <person name="Grigoriev I.V."/>
            <person name="Hibbett D.S."/>
            <person name="Martin F."/>
            <person name="Nordberg H.P."/>
            <person name="Cantor M.N."/>
            <person name="Hua S.X."/>
        </authorList>
    </citation>
    <scope>NUCLEOTIDE SEQUENCE [LARGE SCALE GENOMIC DNA]</scope>
    <source>
        <strain evidence="2 3">Marx 270</strain>
    </source>
</reference>
<evidence type="ECO:0000313" key="2">
    <source>
        <dbReference type="EMBL" id="KIN99437.1"/>
    </source>
</evidence>
<protein>
    <recommendedName>
        <fullName evidence="4">Hydrophobin</fullName>
    </recommendedName>
</protein>